<reference evidence="1" key="1">
    <citation type="journal article" date="2020" name="Stud. Mycol.">
        <title>101 Dothideomycetes genomes: a test case for predicting lifestyles and emergence of pathogens.</title>
        <authorList>
            <person name="Haridas S."/>
            <person name="Albert R."/>
            <person name="Binder M."/>
            <person name="Bloem J."/>
            <person name="Labutti K."/>
            <person name="Salamov A."/>
            <person name="Andreopoulos B."/>
            <person name="Baker S."/>
            <person name="Barry K."/>
            <person name="Bills G."/>
            <person name="Bluhm B."/>
            <person name="Cannon C."/>
            <person name="Castanera R."/>
            <person name="Culley D."/>
            <person name="Daum C."/>
            <person name="Ezra D."/>
            <person name="Gonzalez J."/>
            <person name="Henrissat B."/>
            <person name="Kuo A."/>
            <person name="Liang C."/>
            <person name="Lipzen A."/>
            <person name="Lutzoni F."/>
            <person name="Magnuson J."/>
            <person name="Mondo S."/>
            <person name="Nolan M."/>
            <person name="Ohm R."/>
            <person name="Pangilinan J."/>
            <person name="Park H.-J."/>
            <person name="Ramirez L."/>
            <person name="Alfaro M."/>
            <person name="Sun H."/>
            <person name="Tritt A."/>
            <person name="Yoshinaga Y."/>
            <person name="Zwiers L.-H."/>
            <person name="Turgeon B."/>
            <person name="Goodwin S."/>
            <person name="Spatafora J."/>
            <person name="Crous P."/>
            <person name="Grigoriev I."/>
        </authorList>
    </citation>
    <scope>NUCLEOTIDE SEQUENCE</scope>
    <source>
        <strain evidence="1">CBS 183.55</strain>
    </source>
</reference>
<dbReference type="EMBL" id="ML978960">
    <property type="protein sequence ID" value="KAF1931762.1"/>
    <property type="molecule type" value="Genomic_DNA"/>
</dbReference>
<dbReference type="AlphaFoldDB" id="A0A6A5RV69"/>
<evidence type="ECO:0000313" key="2">
    <source>
        <dbReference type="Proteomes" id="UP000800082"/>
    </source>
</evidence>
<organism evidence="1 2">
    <name type="scientific">Didymella exigua CBS 183.55</name>
    <dbReference type="NCBI Taxonomy" id="1150837"/>
    <lineage>
        <taxon>Eukaryota</taxon>
        <taxon>Fungi</taxon>
        <taxon>Dikarya</taxon>
        <taxon>Ascomycota</taxon>
        <taxon>Pezizomycotina</taxon>
        <taxon>Dothideomycetes</taxon>
        <taxon>Pleosporomycetidae</taxon>
        <taxon>Pleosporales</taxon>
        <taxon>Pleosporineae</taxon>
        <taxon>Didymellaceae</taxon>
        <taxon>Didymella</taxon>
    </lineage>
</organism>
<proteinExistence type="predicted"/>
<evidence type="ECO:0000313" key="1">
    <source>
        <dbReference type="EMBL" id="KAF1931762.1"/>
    </source>
</evidence>
<accession>A0A6A5RV69</accession>
<dbReference type="GeneID" id="54346931"/>
<dbReference type="RefSeq" id="XP_033452010.1">
    <property type="nucleotide sequence ID" value="XM_033589284.1"/>
</dbReference>
<gene>
    <name evidence="1" type="ORF">M421DRAFT_320201</name>
</gene>
<dbReference type="Proteomes" id="UP000800082">
    <property type="component" value="Unassembled WGS sequence"/>
</dbReference>
<protein>
    <submittedName>
        <fullName evidence="1">Uncharacterized protein</fullName>
    </submittedName>
</protein>
<sequence length="160" mass="17641">MCIHLLGDLVVGSLMSCSDLEEHIQLCRMTEESTVSAESCEDNEAQFVHRSHATGVVKEGGGPLVTSARFHEAWLVTACGHGRSINKSKEKTAMTLSVSSVLRVIERNASTSIKVERIVCKLYFLDADHVYRTWNRLGQRAVNALDTRTVIENATTQAAH</sequence>
<name>A0A6A5RV69_9PLEO</name>
<keyword evidence="2" id="KW-1185">Reference proteome</keyword>